<gene>
    <name evidence="2" type="ORF">LCGC14_0796840</name>
</gene>
<dbReference type="AlphaFoldDB" id="A0A0F9QAQ2"/>
<dbReference type="InterPro" id="IPR029056">
    <property type="entry name" value="Ribokinase-like"/>
</dbReference>
<accession>A0A0F9QAQ2</accession>
<dbReference type="Pfam" id="PF00294">
    <property type="entry name" value="PfkB"/>
    <property type="match status" value="1"/>
</dbReference>
<evidence type="ECO:0000313" key="2">
    <source>
        <dbReference type="EMBL" id="KKN34137.1"/>
    </source>
</evidence>
<organism evidence="2">
    <name type="scientific">marine sediment metagenome</name>
    <dbReference type="NCBI Taxonomy" id="412755"/>
    <lineage>
        <taxon>unclassified sequences</taxon>
        <taxon>metagenomes</taxon>
        <taxon>ecological metagenomes</taxon>
    </lineage>
</organism>
<proteinExistence type="predicted"/>
<feature type="non-terminal residue" evidence="2">
    <location>
        <position position="1"/>
    </location>
</feature>
<feature type="domain" description="Carbohydrate kinase PfkB" evidence="1">
    <location>
        <begin position="46"/>
        <end position="153"/>
    </location>
</feature>
<sequence length="281" mass="30503">MPTISSLLNEFQKKRILVVGEISDAKCSESKPDKNEKIPVASAALAAIYAAKLGAIVALTGTVGADQVGSNIINRLRDNGVDINGLVLDPLKASLCWKKLHKGAEDAPYNLITEKQITEQALKYALNVRAILYVCQSPASHSQTIYKELKKISEGLKIPLAVFAHLDTWKAPARTKKSALLIGHAGTKQKLSKELCAKNSVDECLIINKSNEFNIINKKHIKHFKTGKKLKLYEHEAMLSTLATLLLACNKYPSGLAEMTKHALASDVDFEISISAAAASS</sequence>
<dbReference type="SUPFAM" id="SSF53613">
    <property type="entry name" value="Ribokinase-like"/>
    <property type="match status" value="1"/>
</dbReference>
<protein>
    <recommendedName>
        <fullName evidence="1">Carbohydrate kinase PfkB domain-containing protein</fullName>
    </recommendedName>
</protein>
<comment type="caution">
    <text evidence="2">The sequence shown here is derived from an EMBL/GenBank/DDBJ whole genome shotgun (WGS) entry which is preliminary data.</text>
</comment>
<reference evidence="2" key="1">
    <citation type="journal article" date="2015" name="Nature">
        <title>Complex archaea that bridge the gap between prokaryotes and eukaryotes.</title>
        <authorList>
            <person name="Spang A."/>
            <person name="Saw J.H."/>
            <person name="Jorgensen S.L."/>
            <person name="Zaremba-Niedzwiedzka K."/>
            <person name="Martijn J."/>
            <person name="Lind A.E."/>
            <person name="van Eijk R."/>
            <person name="Schleper C."/>
            <person name="Guy L."/>
            <person name="Ettema T.J."/>
        </authorList>
    </citation>
    <scope>NUCLEOTIDE SEQUENCE</scope>
</reference>
<dbReference type="InterPro" id="IPR011611">
    <property type="entry name" value="PfkB_dom"/>
</dbReference>
<name>A0A0F9QAQ2_9ZZZZ</name>
<dbReference type="Gene3D" id="3.40.1190.20">
    <property type="match status" value="1"/>
</dbReference>
<dbReference type="EMBL" id="LAZR01002126">
    <property type="protein sequence ID" value="KKN34137.1"/>
    <property type="molecule type" value="Genomic_DNA"/>
</dbReference>
<evidence type="ECO:0000259" key="1">
    <source>
        <dbReference type="Pfam" id="PF00294"/>
    </source>
</evidence>